<dbReference type="Pfam" id="PF03101">
    <property type="entry name" value="FAR1"/>
    <property type="match status" value="1"/>
</dbReference>
<dbReference type="PANTHER" id="PTHR46328">
    <property type="entry name" value="FAR-RED IMPAIRED RESPONSIVE (FAR1) FAMILY PROTEIN-RELATED"/>
    <property type="match status" value="1"/>
</dbReference>
<feature type="region of interest" description="Disordered" evidence="1">
    <location>
        <begin position="1"/>
        <end position="35"/>
    </location>
</feature>
<accession>A0A3L6ENI8</accession>
<dbReference type="AlphaFoldDB" id="A0A3L6ENI8"/>
<organism evidence="3">
    <name type="scientific">Zea mays</name>
    <name type="common">Maize</name>
    <dbReference type="NCBI Taxonomy" id="4577"/>
    <lineage>
        <taxon>Eukaryota</taxon>
        <taxon>Viridiplantae</taxon>
        <taxon>Streptophyta</taxon>
        <taxon>Embryophyta</taxon>
        <taxon>Tracheophyta</taxon>
        <taxon>Spermatophyta</taxon>
        <taxon>Magnoliopsida</taxon>
        <taxon>Liliopsida</taxon>
        <taxon>Poales</taxon>
        <taxon>Poaceae</taxon>
        <taxon>PACMAD clade</taxon>
        <taxon>Panicoideae</taxon>
        <taxon>Andropogonodae</taxon>
        <taxon>Andropogoneae</taxon>
        <taxon>Tripsacinae</taxon>
        <taxon>Zea</taxon>
    </lineage>
</organism>
<feature type="region of interest" description="Disordered" evidence="1">
    <location>
        <begin position="101"/>
        <end position="124"/>
    </location>
</feature>
<feature type="domain" description="FAR1" evidence="2">
    <location>
        <begin position="53"/>
        <end position="113"/>
    </location>
</feature>
<comment type="caution">
    <text evidence="3">The sequence shown here is derived from an EMBL/GenBank/DDBJ whole genome shotgun (WGS) entry which is preliminary data.</text>
</comment>
<proteinExistence type="predicted"/>
<dbReference type="ExpressionAtlas" id="A0A3L6ENI8">
    <property type="expression patterns" value="baseline"/>
</dbReference>
<dbReference type="Proteomes" id="UP000251960">
    <property type="component" value="Chromosome 5"/>
</dbReference>
<dbReference type="EMBL" id="NCVQ01000006">
    <property type="protein sequence ID" value="PWZ22652.1"/>
    <property type="molecule type" value="Genomic_DNA"/>
</dbReference>
<feature type="compositionally biased region" description="Polar residues" evidence="1">
    <location>
        <begin position="295"/>
        <end position="304"/>
    </location>
</feature>
<feature type="region of interest" description="Disordered" evidence="1">
    <location>
        <begin position="291"/>
        <end position="330"/>
    </location>
</feature>
<feature type="compositionally biased region" description="Polar residues" evidence="1">
    <location>
        <begin position="314"/>
        <end position="330"/>
    </location>
</feature>
<reference evidence="3" key="1">
    <citation type="journal article" date="2018" name="Nat. Genet.">
        <title>Extensive intraspecific gene order and gene structural variations between Mo17 and other maize genomes.</title>
        <authorList>
            <person name="Sun S."/>
            <person name="Zhou Y."/>
            <person name="Chen J."/>
            <person name="Shi J."/>
            <person name="Zhao H."/>
            <person name="Zhao H."/>
            <person name="Song W."/>
            <person name="Zhang M."/>
            <person name="Cui Y."/>
            <person name="Dong X."/>
            <person name="Liu H."/>
            <person name="Ma X."/>
            <person name="Jiao Y."/>
            <person name="Wang B."/>
            <person name="Wei X."/>
            <person name="Stein J.C."/>
            <person name="Glaubitz J.C."/>
            <person name="Lu F."/>
            <person name="Yu G."/>
            <person name="Liang C."/>
            <person name="Fengler K."/>
            <person name="Li B."/>
            <person name="Rafalski A."/>
            <person name="Schnable P.S."/>
            <person name="Ware D.H."/>
            <person name="Buckler E.S."/>
            <person name="Lai J."/>
        </authorList>
    </citation>
    <scope>NUCLEOTIDE SEQUENCE [LARGE SCALE GENOMIC DNA]</scope>
    <source>
        <tissue evidence="3">Seedling</tissue>
    </source>
</reference>
<dbReference type="PANTHER" id="PTHR46328:SF27">
    <property type="entry name" value="OS12G0287500 PROTEIN"/>
    <property type="match status" value="1"/>
</dbReference>
<dbReference type="InterPro" id="IPR004330">
    <property type="entry name" value="FAR1_DNA_bnd_dom"/>
</dbReference>
<sequence length="330" mass="36343">MEVEEPLPTSKNPRRARRRDLNALDPTLEESDGEDIGVPEVGMVFNNHTEVNRFYRRYARRVGFGVSVRRSSFSREGTCLYLELMCCKGGRPRYEPKFRKRASSTTNCPAKLSGPAKRRLRMGGPGTMPVEESSKMPMDKLGELEQLLFVLSDKYRLALRLVRETEKFLLNSNTHDDTQPRIKSRVPKVNKPNIVTGQTMVGTATGNGNDGLKGPEATAVTQVPQSQKGGAEKGIVPTGYIGVPANLQQFVGNQTAFRPSIVYMVPSGVDPHAFGNVMMPVMYQQMFQVPPKPNETVQDTSANGKSKRPRGQKLTETSQQANGTPASASG</sequence>
<gene>
    <name evidence="3" type="ORF">Zm00014a_030642</name>
</gene>
<evidence type="ECO:0000313" key="3">
    <source>
        <dbReference type="EMBL" id="PWZ22652.1"/>
    </source>
</evidence>
<evidence type="ECO:0000256" key="1">
    <source>
        <dbReference type="SAM" id="MobiDB-lite"/>
    </source>
</evidence>
<name>A0A3L6ENI8_MAIZE</name>
<protein>
    <recommendedName>
        <fullName evidence="2">FAR1 domain-containing protein</fullName>
    </recommendedName>
</protein>
<evidence type="ECO:0000259" key="2">
    <source>
        <dbReference type="Pfam" id="PF03101"/>
    </source>
</evidence>